<name>A0A0N5ATX9_9BILA</name>
<accession>A0A0N5ATX9</accession>
<dbReference type="Proteomes" id="UP000046393">
    <property type="component" value="Unplaced"/>
</dbReference>
<dbReference type="STRING" id="451379.A0A0N5ATX9"/>
<evidence type="ECO:0000313" key="2">
    <source>
        <dbReference type="WBParaSite" id="SMUV_0000830001-mRNA-1"/>
    </source>
</evidence>
<organism evidence="1 2">
    <name type="scientific">Syphacia muris</name>
    <dbReference type="NCBI Taxonomy" id="451379"/>
    <lineage>
        <taxon>Eukaryota</taxon>
        <taxon>Metazoa</taxon>
        <taxon>Ecdysozoa</taxon>
        <taxon>Nematoda</taxon>
        <taxon>Chromadorea</taxon>
        <taxon>Rhabditida</taxon>
        <taxon>Spirurina</taxon>
        <taxon>Oxyuridomorpha</taxon>
        <taxon>Oxyuroidea</taxon>
        <taxon>Oxyuridae</taxon>
        <taxon>Syphacia</taxon>
    </lineage>
</organism>
<reference evidence="2" key="1">
    <citation type="submission" date="2017-02" db="UniProtKB">
        <authorList>
            <consortium name="WormBaseParasite"/>
        </authorList>
    </citation>
    <scope>IDENTIFICATION</scope>
</reference>
<sequence length="127" mass="13961">MVLTLNNAGDVDDGGSNQANAQAAFQYYDDLSKSFGSKKYSMNCKKPDLYLDRLLFKDSSRMIPKGVGAPPPPGLDPRKGKLMCIKVRMLDDTVGVFHLGVLLTDYTTDTGASKSNLKLERHYKANV</sequence>
<protein>
    <submittedName>
        <fullName evidence="2">Tub domain-containing protein</fullName>
    </submittedName>
</protein>
<proteinExistence type="predicted"/>
<keyword evidence="1" id="KW-1185">Reference proteome</keyword>
<evidence type="ECO:0000313" key="1">
    <source>
        <dbReference type="Proteomes" id="UP000046393"/>
    </source>
</evidence>
<dbReference type="AlphaFoldDB" id="A0A0N5ATX9"/>
<dbReference type="WBParaSite" id="SMUV_0000830001-mRNA-1">
    <property type="protein sequence ID" value="SMUV_0000830001-mRNA-1"/>
    <property type="gene ID" value="SMUV_0000830001"/>
</dbReference>